<dbReference type="PANTHER" id="PTHR42948">
    <property type="entry name" value="TRANSPORTER"/>
    <property type="match status" value="1"/>
</dbReference>
<proteinExistence type="predicted"/>
<dbReference type="SUPFAM" id="SSF161070">
    <property type="entry name" value="SNF-like"/>
    <property type="match status" value="1"/>
</dbReference>
<dbReference type="PANTHER" id="PTHR42948:SF1">
    <property type="entry name" value="TRANSPORTER"/>
    <property type="match status" value="1"/>
</dbReference>
<dbReference type="Pfam" id="PF00209">
    <property type="entry name" value="SNF"/>
    <property type="match status" value="2"/>
</dbReference>
<feature type="transmembrane region" description="Helical" evidence="6">
    <location>
        <begin position="177"/>
        <end position="198"/>
    </location>
</feature>
<organism evidence="7 8">
    <name type="scientific">Halioxenophilus aromaticivorans</name>
    <dbReference type="NCBI Taxonomy" id="1306992"/>
    <lineage>
        <taxon>Bacteria</taxon>
        <taxon>Pseudomonadati</taxon>
        <taxon>Pseudomonadota</taxon>
        <taxon>Gammaproteobacteria</taxon>
        <taxon>Alteromonadales</taxon>
        <taxon>Alteromonadaceae</taxon>
        <taxon>Halioxenophilus</taxon>
    </lineage>
</organism>
<evidence type="ECO:0000256" key="6">
    <source>
        <dbReference type="SAM" id="Phobius"/>
    </source>
</evidence>
<accession>A0AAV3TYF5</accession>
<dbReference type="AlphaFoldDB" id="A0AAV3TYF5"/>
<dbReference type="PRINTS" id="PR00176">
    <property type="entry name" value="NANEUSMPORT"/>
</dbReference>
<evidence type="ECO:0000256" key="2">
    <source>
        <dbReference type="ARBA" id="ARBA00022448"/>
    </source>
</evidence>
<feature type="transmembrane region" description="Helical" evidence="6">
    <location>
        <begin position="94"/>
        <end position="116"/>
    </location>
</feature>
<dbReference type="InterPro" id="IPR000175">
    <property type="entry name" value="Na/ntran_symport"/>
</dbReference>
<protein>
    <submittedName>
        <fullName evidence="7">Sodium-dependent transporter</fullName>
    </submittedName>
</protein>
<keyword evidence="8" id="KW-1185">Reference proteome</keyword>
<evidence type="ECO:0000256" key="1">
    <source>
        <dbReference type="ARBA" id="ARBA00004141"/>
    </source>
</evidence>
<evidence type="ECO:0000313" key="8">
    <source>
        <dbReference type="Proteomes" id="UP001409585"/>
    </source>
</evidence>
<feature type="transmembrane region" description="Helical" evidence="6">
    <location>
        <begin position="348"/>
        <end position="370"/>
    </location>
</feature>
<dbReference type="EMBL" id="BAABLX010000006">
    <property type="protein sequence ID" value="GAA4932933.1"/>
    <property type="molecule type" value="Genomic_DNA"/>
</dbReference>
<keyword evidence="4 6" id="KW-1133">Transmembrane helix</keyword>
<keyword evidence="3 6" id="KW-0812">Transmembrane</keyword>
<comment type="caution">
    <text evidence="7">The sequence shown here is derived from an EMBL/GenBank/DDBJ whole genome shotgun (WGS) entry which is preliminary data.</text>
</comment>
<feature type="transmembrane region" description="Helical" evidence="6">
    <location>
        <begin position="218"/>
        <end position="246"/>
    </location>
</feature>
<keyword evidence="5 6" id="KW-0472">Membrane</keyword>
<dbReference type="NCBIfam" id="NF037979">
    <property type="entry name" value="Na_transp"/>
    <property type="match status" value="1"/>
</dbReference>
<dbReference type="CDD" id="cd10336">
    <property type="entry name" value="SLC6sbd_Tyt1-Like"/>
    <property type="match status" value="1"/>
</dbReference>
<feature type="transmembrane region" description="Helical" evidence="6">
    <location>
        <begin position="151"/>
        <end position="170"/>
    </location>
</feature>
<gene>
    <name evidence="7" type="ORF">GCM10025791_06940</name>
</gene>
<comment type="subcellular location">
    <subcellularLocation>
        <location evidence="1">Membrane</location>
        <topology evidence="1">Multi-pass membrane protein</topology>
    </subcellularLocation>
</comment>
<evidence type="ECO:0000313" key="7">
    <source>
        <dbReference type="EMBL" id="GAA4932933.1"/>
    </source>
</evidence>
<evidence type="ECO:0000256" key="3">
    <source>
        <dbReference type="ARBA" id="ARBA00022692"/>
    </source>
</evidence>
<feature type="transmembrane region" description="Helical" evidence="6">
    <location>
        <begin position="390"/>
        <end position="413"/>
    </location>
</feature>
<dbReference type="GO" id="GO:0016020">
    <property type="term" value="C:membrane"/>
    <property type="evidence" value="ECO:0007669"/>
    <property type="project" value="UniProtKB-SubCell"/>
</dbReference>
<feature type="transmembrane region" description="Helical" evidence="6">
    <location>
        <begin position="313"/>
        <end position="336"/>
    </location>
</feature>
<reference evidence="8" key="1">
    <citation type="journal article" date="2019" name="Int. J. Syst. Evol. Microbiol.">
        <title>The Global Catalogue of Microorganisms (GCM) 10K type strain sequencing project: providing services to taxonomists for standard genome sequencing and annotation.</title>
        <authorList>
            <consortium name="The Broad Institute Genomics Platform"/>
            <consortium name="The Broad Institute Genome Sequencing Center for Infectious Disease"/>
            <person name="Wu L."/>
            <person name="Ma J."/>
        </authorList>
    </citation>
    <scope>NUCLEOTIDE SEQUENCE [LARGE SCALE GENOMIC DNA]</scope>
    <source>
        <strain evidence="8">JCM 19134</strain>
    </source>
</reference>
<feature type="transmembrane region" description="Helical" evidence="6">
    <location>
        <begin position="258"/>
        <end position="282"/>
    </location>
</feature>
<feature type="transmembrane region" description="Helical" evidence="6">
    <location>
        <begin position="434"/>
        <end position="453"/>
    </location>
</feature>
<sequence>MTVTQSPTKWSSQFAFLAAAIGSAVGISNIWKFTYVAGENGGGLFIAVYVIALIVISIPALIAELLIGRSGGKSVVGTMAVLKRDQGISKYWRYYGFMAALGVFLALSFYCVIAGWTLDYFVQSVSGGLQEVNADKSNSLFANLMTSPVRLMASQAVFLVLTALVVALGVKSGLERVLRWLTPGLFIILLLLVLYAVIAGDLVSALKFMFVPNLEQFSANVILMAVGQAFFSLGVGLGVLMTIGAYMKQEFSLVRAALVVAAADGGVAILSGIAIFPIVFAFDLSPAGGPGLIFQTLPVAFGQMPGGEIFGPIFFLLLAMAALTSSITIMETLVAWLEETTSLARPVLAALSALAIFILGLATVFSFNVWADFKPLSMFPLFADKTLFGLIDYLVSNILMPAGGILVAVLAGWAMTRDQVRAQLNTVSDTWFGIWYSLVRYLVPIAVASVFLINLF</sequence>
<evidence type="ECO:0000256" key="5">
    <source>
        <dbReference type="ARBA" id="ARBA00023136"/>
    </source>
</evidence>
<feature type="transmembrane region" description="Helical" evidence="6">
    <location>
        <begin position="12"/>
        <end position="31"/>
    </location>
</feature>
<dbReference type="RefSeq" id="WP_345417115.1">
    <property type="nucleotide sequence ID" value="NZ_AP031496.1"/>
</dbReference>
<evidence type="ECO:0000256" key="4">
    <source>
        <dbReference type="ARBA" id="ARBA00022989"/>
    </source>
</evidence>
<name>A0AAV3TYF5_9ALTE</name>
<keyword evidence="2" id="KW-0813">Transport</keyword>
<dbReference type="InterPro" id="IPR047218">
    <property type="entry name" value="YocR/YhdH-like"/>
</dbReference>
<dbReference type="InterPro" id="IPR037272">
    <property type="entry name" value="SNS_sf"/>
</dbReference>
<dbReference type="PROSITE" id="PS50267">
    <property type="entry name" value="NA_NEUROTRAN_SYMP_3"/>
    <property type="match status" value="1"/>
</dbReference>
<feature type="transmembrane region" description="Helical" evidence="6">
    <location>
        <begin position="43"/>
        <end position="67"/>
    </location>
</feature>
<dbReference type="Proteomes" id="UP001409585">
    <property type="component" value="Unassembled WGS sequence"/>
</dbReference>